<accession>A0A4E0S0R2</accession>
<dbReference type="InterPro" id="IPR012677">
    <property type="entry name" value="Nucleotide-bd_a/b_plait_sf"/>
</dbReference>
<dbReference type="SMART" id="SM00360">
    <property type="entry name" value="RRM"/>
    <property type="match status" value="1"/>
</dbReference>
<dbReference type="GO" id="GO:0005730">
    <property type="term" value="C:nucleolus"/>
    <property type="evidence" value="ECO:0007669"/>
    <property type="project" value="UniProtKB-SubCell"/>
</dbReference>
<protein>
    <recommendedName>
        <fullName evidence="6">RRM domain-containing protein</fullName>
    </recommendedName>
</protein>
<dbReference type="PROSITE" id="PS50102">
    <property type="entry name" value="RRM"/>
    <property type="match status" value="1"/>
</dbReference>
<proteinExistence type="predicted"/>
<organism evidence="7 8">
    <name type="scientific">Fasciola hepatica</name>
    <name type="common">Liver fluke</name>
    <dbReference type="NCBI Taxonomy" id="6192"/>
    <lineage>
        <taxon>Eukaryota</taxon>
        <taxon>Metazoa</taxon>
        <taxon>Spiralia</taxon>
        <taxon>Lophotrochozoa</taxon>
        <taxon>Platyhelminthes</taxon>
        <taxon>Trematoda</taxon>
        <taxon>Digenea</taxon>
        <taxon>Plagiorchiida</taxon>
        <taxon>Echinostomata</taxon>
        <taxon>Echinostomatoidea</taxon>
        <taxon>Fasciolidae</taxon>
        <taxon>Fasciola</taxon>
    </lineage>
</organism>
<dbReference type="InterPro" id="IPR035979">
    <property type="entry name" value="RBD_domain_sf"/>
</dbReference>
<evidence type="ECO:0000259" key="6">
    <source>
        <dbReference type="PROSITE" id="PS50102"/>
    </source>
</evidence>
<dbReference type="PANTHER" id="PTHR46754">
    <property type="entry name" value="MKI67 FHA DOMAIN-INTERACTING NUCLEOLAR PHOSPHOPROTEIN"/>
    <property type="match status" value="1"/>
</dbReference>
<evidence type="ECO:0000313" key="7">
    <source>
        <dbReference type="EMBL" id="THD25782.1"/>
    </source>
</evidence>
<reference evidence="7" key="1">
    <citation type="submission" date="2019-03" db="EMBL/GenBank/DDBJ databases">
        <title>Improved annotation for the trematode Fasciola hepatica.</title>
        <authorList>
            <person name="Choi Y.-J."/>
            <person name="Martin J."/>
            <person name="Mitreva M."/>
        </authorList>
    </citation>
    <scope>NUCLEOTIDE SEQUENCE [LARGE SCALE GENOMIC DNA]</scope>
</reference>
<name>A0A4E0S0R2_FASHE</name>
<dbReference type="AlphaFoldDB" id="A0A4E0S0R2"/>
<dbReference type="Proteomes" id="UP000230066">
    <property type="component" value="Unassembled WGS sequence"/>
</dbReference>
<keyword evidence="2 4" id="KW-0694">RNA-binding</keyword>
<feature type="domain" description="RRM" evidence="6">
    <location>
        <begin position="8"/>
        <end position="56"/>
    </location>
</feature>
<keyword evidence="3" id="KW-0539">Nucleus</keyword>
<gene>
    <name evidence="7" type="ORF">D915_003466</name>
</gene>
<evidence type="ECO:0000256" key="2">
    <source>
        <dbReference type="ARBA" id="ARBA00022884"/>
    </source>
</evidence>
<evidence type="ECO:0000256" key="3">
    <source>
        <dbReference type="ARBA" id="ARBA00023242"/>
    </source>
</evidence>
<dbReference type="SUPFAM" id="SSF54928">
    <property type="entry name" value="RNA-binding domain, RBD"/>
    <property type="match status" value="1"/>
</dbReference>
<sequence>MKTEEEYAVLHLSRLPKYFTEGEIARYLKQFGDIGSIHMPKSRKTMKCKGYAFIEVPKVTADIISSTLNGVLNFNKIMKCVILSDAKRSTFRRRLPVKSTRIVSAKRQKNAALRRIKRAIPSQSAESEKPATNGALRRRTRSIAKRTSALQKSHPEFQFKANG</sequence>
<evidence type="ECO:0000256" key="5">
    <source>
        <dbReference type="SAM" id="MobiDB-lite"/>
    </source>
</evidence>
<dbReference type="EMBL" id="JXXN02000992">
    <property type="protein sequence ID" value="THD25782.1"/>
    <property type="molecule type" value="Genomic_DNA"/>
</dbReference>
<evidence type="ECO:0000256" key="1">
    <source>
        <dbReference type="ARBA" id="ARBA00004604"/>
    </source>
</evidence>
<dbReference type="InterPro" id="IPR000504">
    <property type="entry name" value="RRM_dom"/>
</dbReference>
<keyword evidence="8" id="KW-1185">Reference proteome</keyword>
<feature type="region of interest" description="Disordered" evidence="5">
    <location>
        <begin position="120"/>
        <end position="163"/>
    </location>
</feature>
<comment type="caution">
    <text evidence="7">The sequence shown here is derived from an EMBL/GenBank/DDBJ whole genome shotgun (WGS) entry which is preliminary data.</text>
</comment>
<evidence type="ECO:0000256" key="4">
    <source>
        <dbReference type="PROSITE-ProRule" id="PRU00176"/>
    </source>
</evidence>
<evidence type="ECO:0000313" key="8">
    <source>
        <dbReference type="Proteomes" id="UP000230066"/>
    </source>
</evidence>
<dbReference type="Gene3D" id="3.30.70.330">
    <property type="match status" value="1"/>
</dbReference>
<comment type="subcellular location">
    <subcellularLocation>
        <location evidence="1">Nucleus</location>
        <location evidence="1">Nucleolus</location>
    </subcellularLocation>
</comment>
<dbReference type="Pfam" id="PF00076">
    <property type="entry name" value="RRM_1"/>
    <property type="match status" value="1"/>
</dbReference>
<dbReference type="GO" id="GO:0003723">
    <property type="term" value="F:RNA binding"/>
    <property type="evidence" value="ECO:0007669"/>
    <property type="project" value="UniProtKB-UniRule"/>
</dbReference>